<evidence type="ECO:0000256" key="2">
    <source>
        <dbReference type="ARBA" id="ARBA00022618"/>
    </source>
</evidence>
<keyword evidence="6" id="KW-1185">Reference proteome</keyword>
<dbReference type="InterPro" id="IPR036390">
    <property type="entry name" value="WH_DNA-bd_sf"/>
</dbReference>
<sequence length="187" mass="20121">MIERQLAAIEAILLVANHPVPIEDLGRASGLNLAQVRDLLTKLEEEYAGTSGGRAHGFILREVGGGFRLYTNPEYADVVSEFVVADASARLSTAALETLAIIAYRQPVSRGQITTIRGVNVDSVVRTLLARGLISESGEVSVSGATMYGTTQYFLESMGINSLDELVPLAPYLPEVSELDEVVKDIQ</sequence>
<protein>
    <submittedName>
        <fullName evidence="5">SMC-Scp complex subunit ScpB</fullName>
    </submittedName>
</protein>
<reference evidence="6" key="1">
    <citation type="submission" date="2018-05" db="EMBL/GenBank/DDBJ databases">
        <authorList>
            <person name="Li Y."/>
        </authorList>
    </citation>
    <scope>NUCLEOTIDE SEQUENCE [LARGE SCALE GENOMIC DNA]</scope>
    <source>
        <strain evidence="6">sk1b4</strain>
    </source>
</reference>
<keyword evidence="4" id="KW-0131">Cell cycle</keyword>
<dbReference type="EMBL" id="QETB01000003">
    <property type="protein sequence ID" value="PWF26333.1"/>
    <property type="molecule type" value="Genomic_DNA"/>
</dbReference>
<dbReference type="NCBIfam" id="TIGR00281">
    <property type="entry name" value="SMC-Scp complex subunit ScpB"/>
    <property type="match status" value="1"/>
</dbReference>
<evidence type="ECO:0000256" key="3">
    <source>
        <dbReference type="ARBA" id="ARBA00022829"/>
    </source>
</evidence>
<organism evidence="5 6">
    <name type="scientific">Ancrocorticia populi</name>
    <dbReference type="NCBI Taxonomy" id="2175228"/>
    <lineage>
        <taxon>Bacteria</taxon>
        <taxon>Bacillati</taxon>
        <taxon>Actinomycetota</taxon>
        <taxon>Actinomycetes</taxon>
        <taxon>Actinomycetales</taxon>
        <taxon>Actinomycetaceae</taxon>
        <taxon>Ancrocorticia</taxon>
    </lineage>
</organism>
<dbReference type="SUPFAM" id="SSF46785">
    <property type="entry name" value="Winged helix' DNA-binding domain"/>
    <property type="match status" value="2"/>
</dbReference>
<evidence type="ECO:0000313" key="5">
    <source>
        <dbReference type="EMBL" id="PWF26333.1"/>
    </source>
</evidence>
<dbReference type="Pfam" id="PF04079">
    <property type="entry name" value="SMC_ScpB"/>
    <property type="match status" value="1"/>
</dbReference>
<dbReference type="PANTHER" id="PTHR34298:SF2">
    <property type="entry name" value="SEGREGATION AND CONDENSATION PROTEIN B"/>
    <property type="match status" value="1"/>
</dbReference>
<dbReference type="GO" id="GO:0051301">
    <property type="term" value="P:cell division"/>
    <property type="evidence" value="ECO:0007669"/>
    <property type="project" value="UniProtKB-KW"/>
</dbReference>
<proteinExistence type="predicted"/>
<gene>
    <name evidence="5" type="primary">scpB</name>
    <name evidence="5" type="ORF">DD236_05575</name>
</gene>
<evidence type="ECO:0000256" key="4">
    <source>
        <dbReference type="ARBA" id="ARBA00023306"/>
    </source>
</evidence>
<dbReference type="AlphaFoldDB" id="A0A2V1KA30"/>
<evidence type="ECO:0000313" key="6">
    <source>
        <dbReference type="Proteomes" id="UP000245283"/>
    </source>
</evidence>
<evidence type="ECO:0000256" key="1">
    <source>
        <dbReference type="ARBA" id="ARBA00022490"/>
    </source>
</evidence>
<comment type="caution">
    <text evidence="5">The sequence shown here is derived from an EMBL/GenBank/DDBJ whole genome shotgun (WGS) entry which is preliminary data.</text>
</comment>
<keyword evidence="1" id="KW-0963">Cytoplasm</keyword>
<dbReference type="Gene3D" id="1.10.10.10">
    <property type="entry name" value="Winged helix-like DNA-binding domain superfamily/Winged helix DNA-binding domain"/>
    <property type="match status" value="2"/>
</dbReference>
<dbReference type="PIRSF" id="PIRSF019345">
    <property type="entry name" value="ScpB"/>
    <property type="match status" value="1"/>
</dbReference>
<name>A0A2V1KA30_9ACTO</name>
<dbReference type="OrthoDB" id="9806226at2"/>
<dbReference type="RefSeq" id="WP_109093405.1">
    <property type="nucleotide sequence ID" value="NZ_CAMELQ010000001.1"/>
</dbReference>
<dbReference type="InterPro" id="IPR005234">
    <property type="entry name" value="ScpB_csome_segregation"/>
</dbReference>
<dbReference type="Proteomes" id="UP000245283">
    <property type="component" value="Unassembled WGS sequence"/>
</dbReference>
<dbReference type="GO" id="GO:0051304">
    <property type="term" value="P:chromosome separation"/>
    <property type="evidence" value="ECO:0007669"/>
    <property type="project" value="InterPro"/>
</dbReference>
<keyword evidence="2" id="KW-0132">Cell division</keyword>
<dbReference type="PANTHER" id="PTHR34298">
    <property type="entry name" value="SEGREGATION AND CONDENSATION PROTEIN B"/>
    <property type="match status" value="1"/>
</dbReference>
<keyword evidence="3" id="KW-0159">Chromosome partition</keyword>
<dbReference type="InterPro" id="IPR036388">
    <property type="entry name" value="WH-like_DNA-bd_sf"/>
</dbReference>
<accession>A0A2V1KA30</accession>